<keyword evidence="6" id="KW-0275">Fatty acid biosynthesis</keyword>
<dbReference type="Gene3D" id="1.10.1200.10">
    <property type="entry name" value="ACP-like"/>
    <property type="match status" value="1"/>
</dbReference>
<feature type="domain" description="Carrier" evidence="7">
    <location>
        <begin position="1"/>
        <end position="80"/>
    </location>
</feature>
<evidence type="ECO:0000256" key="1">
    <source>
        <dbReference type="ARBA" id="ARBA00022450"/>
    </source>
</evidence>
<evidence type="ECO:0000313" key="8">
    <source>
        <dbReference type="EMBL" id="EDT14621.1"/>
    </source>
</evidence>
<dbReference type="InterPro" id="IPR036736">
    <property type="entry name" value="ACP-like_sf"/>
</dbReference>
<accession>B1BUL4</accession>
<evidence type="ECO:0000256" key="2">
    <source>
        <dbReference type="ARBA" id="ARBA00022516"/>
    </source>
</evidence>
<dbReference type="InterPro" id="IPR009081">
    <property type="entry name" value="PP-bd_ACP"/>
</dbReference>
<keyword evidence="1" id="KW-0596">Phosphopantetheine</keyword>
<dbReference type="SUPFAM" id="SSF47336">
    <property type="entry name" value="ACP-like"/>
    <property type="match status" value="1"/>
</dbReference>
<reference evidence="8 9" key="1">
    <citation type="submission" date="2007-07" db="EMBL/GenBank/DDBJ databases">
        <title>Annotation of Clostridium perfringens E str. JGS1987.</title>
        <authorList>
            <person name="Paulsen I."/>
            <person name="Sebastian Y."/>
        </authorList>
    </citation>
    <scope>NUCLEOTIDE SEQUENCE [LARGE SCALE GENOMIC DNA]</scope>
    <source>
        <strain evidence="9">E str. JGS1987</strain>
    </source>
</reference>
<organism evidence="8 9">
    <name type="scientific">Clostridium perfringens E str. JGS1987</name>
    <dbReference type="NCBI Taxonomy" id="451755"/>
    <lineage>
        <taxon>Bacteria</taxon>
        <taxon>Bacillati</taxon>
        <taxon>Bacillota</taxon>
        <taxon>Clostridia</taxon>
        <taxon>Eubacteriales</taxon>
        <taxon>Clostridiaceae</taxon>
        <taxon>Clostridium</taxon>
    </lineage>
</organism>
<dbReference type="AlphaFoldDB" id="B1BUL4"/>
<evidence type="ECO:0000256" key="4">
    <source>
        <dbReference type="ARBA" id="ARBA00022832"/>
    </source>
</evidence>
<evidence type="ECO:0000259" key="7">
    <source>
        <dbReference type="PROSITE" id="PS50075"/>
    </source>
</evidence>
<name>B1BUL4_CLOPF</name>
<keyword evidence="2" id="KW-0444">Lipid biosynthesis</keyword>
<dbReference type="GO" id="GO:0000036">
    <property type="term" value="F:acyl carrier activity"/>
    <property type="evidence" value="ECO:0007669"/>
    <property type="project" value="TreeGrafter"/>
</dbReference>
<comment type="caution">
    <text evidence="8">The sequence shown here is derived from an EMBL/GenBank/DDBJ whole genome shotgun (WGS) entry which is preliminary data.</text>
</comment>
<dbReference type="Proteomes" id="UP000005337">
    <property type="component" value="Unassembled WGS sequence"/>
</dbReference>
<proteinExistence type="predicted"/>
<gene>
    <name evidence="8" type="ORF">AC3_A0422</name>
</gene>
<dbReference type="InterPro" id="IPR003231">
    <property type="entry name" value="ACP"/>
</dbReference>
<keyword evidence="4" id="KW-0276">Fatty acid metabolism</keyword>
<dbReference type="Pfam" id="PF00550">
    <property type="entry name" value="PP-binding"/>
    <property type="match status" value="1"/>
</dbReference>
<evidence type="ECO:0000256" key="3">
    <source>
        <dbReference type="ARBA" id="ARBA00022553"/>
    </source>
</evidence>
<protein>
    <submittedName>
        <fullName evidence="8">Putative acyl carrier protein</fullName>
    </submittedName>
</protein>
<evidence type="ECO:0000256" key="5">
    <source>
        <dbReference type="ARBA" id="ARBA00023098"/>
    </source>
</evidence>
<keyword evidence="5" id="KW-0443">Lipid metabolism</keyword>
<evidence type="ECO:0000256" key="6">
    <source>
        <dbReference type="ARBA" id="ARBA00023160"/>
    </source>
</evidence>
<dbReference type="GO" id="GO:0000035">
    <property type="term" value="F:acyl binding"/>
    <property type="evidence" value="ECO:0007669"/>
    <property type="project" value="TreeGrafter"/>
</dbReference>
<dbReference type="PROSITE" id="PS50075">
    <property type="entry name" value="CARRIER"/>
    <property type="match status" value="1"/>
</dbReference>
<dbReference type="EMBL" id="ABDW01000020">
    <property type="protein sequence ID" value="EDT14621.1"/>
    <property type="molecule type" value="Genomic_DNA"/>
</dbReference>
<dbReference type="RefSeq" id="WP_004456861.1">
    <property type="nucleotide sequence ID" value="NZ_ABDW01000020.1"/>
</dbReference>
<dbReference type="PANTHER" id="PTHR20863:SF76">
    <property type="entry name" value="CARRIER DOMAIN-CONTAINING PROTEIN"/>
    <property type="match status" value="1"/>
</dbReference>
<keyword evidence="3" id="KW-0597">Phosphoprotein</keyword>
<sequence>MNSDIMKRVINILSNNERFKSSEVNYDLNLIKDLGFDSLDIMKFIVELEDEFNIMFEPEELEYENIINIKNLCDLINSKII</sequence>
<evidence type="ECO:0000313" key="9">
    <source>
        <dbReference type="Proteomes" id="UP000005337"/>
    </source>
</evidence>
<dbReference type="PANTHER" id="PTHR20863">
    <property type="entry name" value="ACYL CARRIER PROTEIN"/>
    <property type="match status" value="1"/>
</dbReference>